<proteinExistence type="predicted"/>
<dbReference type="PANTHER" id="PTHR22902">
    <property type="entry name" value="SESQUIPEDALIAN"/>
    <property type="match status" value="1"/>
</dbReference>
<dbReference type="GO" id="GO:0005769">
    <property type="term" value="C:early endosome"/>
    <property type="evidence" value="ECO:0007669"/>
    <property type="project" value="TreeGrafter"/>
</dbReference>
<dbReference type="EMBL" id="CM026433">
    <property type="protein sequence ID" value="KAG0554588.1"/>
    <property type="molecule type" value="Genomic_DNA"/>
</dbReference>
<dbReference type="InterPro" id="IPR011993">
    <property type="entry name" value="PH-like_dom_sf"/>
</dbReference>
<dbReference type="InterPro" id="IPR001849">
    <property type="entry name" value="PH_domain"/>
</dbReference>
<evidence type="ECO:0000256" key="2">
    <source>
        <dbReference type="SAM" id="MobiDB-lite"/>
    </source>
</evidence>
<comment type="caution">
    <text evidence="4">The sequence shown here is derived from an EMBL/GenBank/DDBJ whole genome shotgun (WGS) entry which is preliminary data.</text>
</comment>
<dbReference type="SMART" id="SM00233">
    <property type="entry name" value="PH"/>
    <property type="match status" value="1"/>
</dbReference>
<dbReference type="PROSITE" id="PS50003">
    <property type="entry name" value="PH_DOMAIN"/>
    <property type="match status" value="1"/>
</dbReference>
<dbReference type="AlphaFoldDB" id="A0A8T0G9P4"/>
<dbReference type="Proteomes" id="UP000822688">
    <property type="component" value="Chromosome 12"/>
</dbReference>
<protein>
    <recommendedName>
        <fullName evidence="3">PH domain-containing protein</fullName>
    </recommendedName>
</protein>
<evidence type="ECO:0000259" key="3">
    <source>
        <dbReference type="PROSITE" id="PS50003"/>
    </source>
</evidence>
<dbReference type="InterPro" id="IPR045188">
    <property type="entry name" value="Boi1/Boi2-like"/>
</dbReference>
<reference evidence="4" key="1">
    <citation type="submission" date="2020-06" db="EMBL/GenBank/DDBJ databases">
        <title>WGS assembly of Ceratodon purpureus strain R40.</title>
        <authorList>
            <person name="Carey S.B."/>
            <person name="Jenkins J."/>
            <person name="Shu S."/>
            <person name="Lovell J.T."/>
            <person name="Sreedasyam A."/>
            <person name="Maumus F."/>
            <person name="Tiley G.P."/>
            <person name="Fernandez-Pozo N."/>
            <person name="Barry K."/>
            <person name="Chen C."/>
            <person name="Wang M."/>
            <person name="Lipzen A."/>
            <person name="Daum C."/>
            <person name="Saski C.A."/>
            <person name="Payton A.C."/>
            <person name="Mcbreen J.C."/>
            <person name="Conrad R.E."/>
            <person name="Kollar L.M."/>
            <person name="Olsson S."/>
            <person name="Huttunen S."/>
            <person name="Landis J.B."/>
            <person name="Wickett N.J."/>
            <person name="Johnson M.G."/>
            <person name="Rensing S.A."/>
            <person name="Grimwood J."/>
            <person name="Schmutz J."/>
            <person name="Mcdaniel S.F."/>
        </authorList>
    </citation>
    <scope>NUCLEOTIDE SEQUENCE</scope>
    <source>
        <strain evidence="4">R40</strain>
    </source>
</reference>
<dbReference type="Gene3D" id="2.30.29.30">
    <property type="entry name" value="Pleckstrin-homology domain (PH domain)/Phosphotyrosine-binding domain (PTB)"/>
    <property type="match status" value="1"/>
</dbReference>
<dbReference type="PANTHER" id="PTHR22902:SF49">
    <property type="entry name" value="OS03G0666200 PROTEIN"/>
    <property type="match status" value="1"/>
</dbReference>
<dbReference type="GO" id="GO:0007032">
    <property type="term" value="P:endosome organization"/>
    <property type="evidence" value="ECO:0007669"/>
    <property type="project" value="TreeGrafter"/>
</dbReference>
<dbReference type="SUPFAM" id="SSF50729">
    <property type="entry name" value="PH domain-like"/>
    <property type="match status" value="1"/>
</dbReference>
<accession>A0A8T0G9P4</accession>
<feature type="compositionally biased region" description="Low complexity" evidence="2">
    <location>
        <begin position="378"/>
        <end position="394"/>
    </location>
</feature>
<keyword evidence="5" id="KW-1185">Reference proteome</keyword>
<feature type="compositionally biased region" description="Low complexity" evidence="2">
    <location>
        <begin position="409"/>
        <end position="426"/>
    </location>
</feature>
<dbReference type="GO" id="GO:0042147">
    <property type="term" value="P:retrograde transport, endosome to Golgi"/>
    <property type="evidence" value="ECO:0007669"/>
    <property type="project" value="TreeGrafter"/>
</dbReference>
<dbReference type="FunFam" id="2.30.29.30:FF:000234">
    <property type="entry name" value="Pleckstrin homology (PH) domain-containing protein"/>
    <property type="match status" value="1"/>
</dbReference>
<dbReference type="GO" id="GO:0005829">
    <property type="term" value="C:cytosol"/>
    <property type="evidence" value="ECO:0007669"/>
    <property type="project" value="GOC"/>
</dbReference>
<gene>
    <name evidence="4" type="ORF">KC19_12G102700</name>
</gene>
<evidence type="ECO:0000313" key="4">
    <source>
        <dbReference type="EMBL" id="KAG0554588.1"/>
    </source>
</evidence>
<dbReference type="GO" id="GO:0055037">
    <property type="term" value="C:recycling endosome"/>
    <property type="evidence" value="ECO:0007669"/>
    <property type="project" value="TreeGrafter"/>
</dbReference>
<dbReference type="GO" id="GO:0001881">
    <property type="term" value="P:receptor recycling"/>
    <property type="evidence" value="ECO:0007669"/>
    <property type="project" value="TreeGrafter"/>
</dbReference>
<dbReference type="Pfam" id="PF00169">
    <property type="entry name" value="PH"/>
    <property type="match status" value="1"/>
</dbReference>
<dbReference type="GO" id="GO:0005802">
    <property type="term" value="C:trans-Golgi network"/>
    <property type="evidence" value="ECO:0007669"/>
    <property type="project" value="TreeGrafter"/>
</dbReference>
<feature type="coiled-coil region" evidence="1">
    <location>
        <begin position="211"/>
        <end position="287"/>
    </location>
</feature>
<keyword evidence="1" id="KW-0175">Coiled coil</keyword>
<organism evidence="4 5">
    <name type="scientific">Ceratodon purpureus</name>
    <name type="common">Fire moss</name>
    <name type="synonym">Dicranum purpureum</name>
    <dbReference type="NCBI Taxonomy" id="3225"/>
    <lineage>
        <taxon>Eukaryota</taxon>
        <taxon>Viridiplantae</taxon>
        <taxon>Streptophyta</taxon>
        <taxon>Embryophyta</taxon>
        <taxon>Bryophyta</taxon>
        <taxon>Bryophytina</taxon>
        <taxon>Bryopsida</taxon>
        <taxon>Dicranidae</taxon>
        <taxon>Pseudoditrichales</taxon>
        <taxon>Ditrichaceae</taxon>
        <taxon>Ceratodon</taxon>
    </lineage>
</organism>
<name>A0A8T0G9P4_CERPU</name>
<evidence type="ECO:0000313" key="5">
    <source>
        <dbReference type="Proteomes" id="UP000822688"/>
    </source>
</evidence>
<sequence length="519" mass="55536">MAQVGSDDPKARLEKIKKQLSGGAGTVLLQGPLLKRSETLRKWNQRWFTLDPSTGKMEYRFQRGDPSPRGFIHFDADSTITVSPLNIQGDRKYDGCCFYIGTSQKKESFLCAETPAAARAWVATLRAAALVLKAHKEAVNSLSGNGHAKLGTVAASVAAANATAQEAMKDVQASFRSSVVTVSQTSIPAANASIDNSTILKETLRVKDEELNQLQRDLRARDLTIKELAERLSETADAAESAAKAVHFVDKERQVALAEVEHLKKELQRASEQIKAAEERVVAANMTRDLALQEAHRWRVELGKAREQCVIMEGAVQRGHEHARQLKIAHEQQLASLFQTQEPRTASTEASSLAQDGRPLAAETITKDLSTVAITEPPAVSAPAVPEAKSAEAVTTPNLPSVDTPAPPQAAAAPSSAPLSSAPAVADNTKQESPLDVPFVPSQVPSSEPEAMENTNQSNAEMAAHAPPPSEQLLPAGVDNPRAEQTTVEVAALPPSNPDEPSREATPGVEEIPMNETGA</sequence>
<evidence type="ECO:0000256" key="1">
    <source>
        <dbReference type="SAM" id="Coils"/>
    </source>
</evidence>
<feature type="region of interest" description="Disordered" evidence="2">
    <location>
        <begin position="378"/>
        <end position="519"/>
    </location>
</feature>
<feature type="domain" description="PH" evidence="3">
    <location>
        <begin position="26"/>
        <end position="130"/>
    </location>
</feature>